<evidence type="ECO:0000313" key="2">
    <source>
        <dbReference type="Proteomes" id="UP000054359"/>
    </source>
</evidence>
<gene>
    <name evidence="1" type="ORF">X975_02971</name>
</gene>
<sequence length="49" mass="5775">MLLLRRTIITVQCRCLSKYIIIINIIFLCYQKTWKMPSLSVVPYNGTII</sequence>
<dbReference type="Proteomes" id="UP000054359">
    <property type="component" value="Unassembled WGS sequence"/>
</dbReference>
<protein>
    <submittedName>
        <fullName evidence="1">Uncharacterized protein</fullName>
    </submittedName>
</protein>
<feature type="non-terminal residue" evidence="1">
    <location>
        <position position="49"/>
    </location>
</feature>
<accession>A0A087U5L1</accession>
<reference evidence="1 2" key="1">
    <citation type="submission" date="2013-11" db="EMBL/GenBank/DDBJ databases">
        <title>Genome sequencing of Stegodyphus mimosarum.</title>
        <authorList>
            <person name="Bechsgaard J."/>
        </authorList>
    </citation>
    <scope>NUCLEOTIDE SEQUENCE [LARGE SCALE GENOMIC DNA]</scope>
</reference>
<dbReference type="EMBL" id="KK118296">
    <property type="protein sequence ID" value="KFM72650.1"/>
    <property type="molecule type" value="Genomic_DNA"/>
</dbReference>
<organism evidence="1 2">
    <name type="scientific">Stegodyphus mimosarum</name>
    <name type="common">African social velvet spider</name>
    <dbReference type="NCBI Taxonomy" id="407821"/>
    <lineage>
        <taxon>Eukaryota</taxon>
        <taxon>Metazoa</taxon>
        <taxon>Ecdysozoa</taxon>
        <taxon>Arthropoda</taxon>
        <taxon>Chelicerata</taxon>
        <taxon>Arachnida</taxon>
        <taxon>Araneae</taxon>
        <taxon>Araneomorphae</taxon>
        <taxon>Entelegynae</taxon>
        <taxon>Eresoidea</taxon>
        <taxon>Eresidae</taxon>
        <taxon>Stegodyphus</taxon>
    </lineage>
</organism>
<proteinExistence type="predicted"/>
<evidence type="ECO:0000313" key="1">
    <source>
        <dbReference type="EMBL" id="KFM72650.1"/>
    </source>
</evidence>
<name>A0A087U5L1_STEMI</name>
<dbReference type="AlphaFoldDB" id="A0A087U5L1"/>
<keyword evidence="2" id="KW-1185">Reference proteome</keyword>